<dbReference type="InterPro" id="IPR024294">
    <property type="entry name" value="DUF3810"/>
</dbReference>
<proteinExistence type="predicted"/>
<keyword evidence="1" id="KW-0472">Membrane</keyword>
<keyword evidence="1" id="KW-1133">Transmembrane helix</keyword>
<reference evidence="2" key="2">
    <citation type="submission" date="2021-04" db="EMBL/GenBank/DDBJ databases">
        <authorList>
            <person name="Gilroy R."/>
        </authorList>
    </citation>
    <scope>NUCLEOTIDE SEQUENCE</scope>
    <source>
        <strain evidence="2">CHK179-7159</strain>
    </source>
</reference>
<keyword evidence="1" id="KW-0812">Transmembrane</keyword>
<accession>A0A9D2I685</accession>
<sequence>MGGSHEKKIWAALLLLTAAVNVTAWNSQAFCDWHVKHLFPLSVNAYGRLMSVFPFSVGEVLIVLAVVFTAAAILLGLARIFVRKGRGKLLISAFLRAYAWGFLAVFMIMTYNCFILYHASEFDETYMAQKAQRTYTDRELILVRNHIVSQLNELTRQLERDGDGFLVYEGDMKGEAIAAMQRLGGEYELLSGYYPQAKGITASDFLSQQYMMGYYFPFSMEANYNTSMYIVNVPATLCHELAHLKGFIYEDDANFIGFLACINSDDPFYRYSGYLSVLSYVEKEYKSASGKQAFDCLSIAESVYGDDIFLTKEAWEKVEENAVVETAVVKAASNQFTETTLVVNGVSDGMKSYGRVVQLLLEYYDGILYDCGPGYNGGAVLAEASAISSS</sequence>
<feature type="transmembrane region" description="Helical" evidence="1">
    <location>
        <begin position="53"/>
        <end position="77"/>
    </location>
</feature>
<evidence type="ECO:0000313" key="3">
    <source>
        <dbReference type="Proteomes" id="UP000886858"/>
    </source>
</evidence>
<evidence type="ECO:0000256" key="1">
    <source>
        <dbReference type="SAM" id="Phobius"/>
    </source>
</evidence>
<organism evidence="2 3">
    <name type="scientific">Candidatus Eisenbergiella merdipullorum</name>
    <dbReference type="NCBI Taxonomy" id="2838553"/>
    <lineage>
        <taxon>Bacteria</taxon>
        <taxon>Bacillati</taxon>
        <taxon>Bacillota</taxon>
        <taxon>Clostridia</taxon>
        <taxon>Lachnospirales</taxon>
        <taxon>Lachnospiraceae</taxon>
        <taxon>Eisenbergiella</taxon>
    </lineage>
</organism>
<protein>
    <submittedName>
        <fullName evidence="2">DUF3810 domain-containing protein</fullName>
    </submittedName>
</protein>
<evidence type="ECO:0000313" key="2">
    <source>
        <dbReference type="EMBL" id="HJA92313.1"/>
    </source>
</evidence>
<comment type="caution">
    <text evidence="2">The sequence shown here is derived from an EMBL/GenBank/DDBJ whole genome shotgun (WGS) entry which is preliminary data.</text>
</comment>
<gene>
    <name evidence="2" type="ORF">H9717_04240</name>
</gene>
<dbReference type="EMBL" id="DWYY01000045">
    <property type="protein sequence ID" value="HJA92313.1"/>
    <property type="molecule type" value="Genomic_DNA"/>
</dbReference>
<reference evidence="2" key="1">
    <citation type="journal article" date="2021" name="PeerJ">
        <title>Extensive microbial diversity within the chicken gut microbiome revealed by metagenomics and culture.</title>
        <authorList>
            <person name="Gilroy R."/>
            <person name="Ravi A."/>
            <person name="Getino M."/>
            <person name="Pursley I."/>
            <person name="Horton D.L."/>
            <person name="Alikhan N.F."/>
            <person name="Baker D."/>
            <person name="Gharbi K."/>
            <person name="Hall N."/>
            <person name="Watson M."/>
            <person name="Adriaenssens E.M."/>
            <person name="Foster-Nyarko E."/>
            <person name="Jarju S."/>
            <person name="Secka A."/>
            <person name="Antonio M."/>
            <person name="Oren A."/>
            <person name="Chaudhuri R.R."/>
            <person name="La Ragione R."/>
            <person name="Hildebrand F."/>
            <person name="Pallen M.J."/>
        </authorList>
    </citation>
    <scope>NUCLEOTIDE SEQUENCE</scope>
    <source>
        <strain evidence="2">CHK179-7159</strain>
    </source>
</reference>
<dbReference type="Pfam" id="PF12725">
    <property type="entry name" value="DUF3810"/>
    <property type="match status" value="1"/>
</dbReference>
<feature type="transmembrane region" description="Helical" evidence="1">
    <location>
        <begin position="97"/>
        <end position="117"/>
    </location>
</feature>
<name>A0A9D2I685_9FIRM</name>
<dbReference type="Proteomes" id="UP000886858">
    <property type="component" value="Unassembled WGS sequence"/>
</dbReference>
<dbReference type="AlphaFoldDB" id="A0A9D2I685"/>